<keyword evidence="3" id="KW-1185">Reference proteome</keyword>
<comment type="caution">
    <text evidence="2">The sequence shown here is derived from an EMBL/GenBank/DDBJ whole genome shotgun (WGS) entry which is preliminary data.</text>
</comment>
<dbReference type="Pfam" id="PF12770">
    <property type="entry name" value="CHAT"/>
    <property type="match status" value="1"/>
</dbReference>
<sequence length="477" mass="52288">MEAAAAACARDRPDKALEWLEEGRCLVWNQLTHLRSPLDNLRIQNDALAQDIADVAKQLEHAGSSRGSLLEKVSVEDEARSHLDLAQRWNNLLEAARKIPGFESFLKPSPCSALMEQLPESGPIIVINVNNLEKRRCDALALLAGLDEPLHIPLPNFSIKKASDYRTILGSQLHARRLRVREVEGTRGIRSAPVGTGGDSIDQTSGELPPRVWWCPTGPLSFLPLHAAGIYRGPNADSVSNYVVSSYTPTITALTERVKNPRSVDPKASGLLLTNQPHVPDASPIPGTTKEVRSIFKRAEESGMRALKLEGEELSIAECLDHMQHFSSIHLACHGSQNAAEPLQSRFLFHQGSLELGAILQSNLQNGDLAFLSACQTSTGEEKLSDEAVHLAAGMLAAGYQRVVGTMWSIGDQAGQDVATSFYEYLFTQRKEGRSNGGFDGTHSAFALHHAIQELRRKLDDSEDSLLSWIPFVHFGY</sequence>
<evidence type="ECO:0000259" key="1">
    <source>
        <dbReference type="Pfam" id="PF12770"/>
    </source>
</evidence>
<dbReference type="EMBL" id="JACGCI010000047">
    <property type="protein sequence ID" value="KAF6751900.1"/>
    <property type="molecule type" value="Genomic_DNA"/>
</dbReference>
<evidence type="ECO:0000313" key="3">
    <source>
        <dbReference type="Proteomes" id="UP000521943"/>
    </source>
</evidence>
<reference evidence="2 3" key="1">
    <citation type="submission" date="2020-07" db="EMBL/GenBank/DDBJ databases">
        <title>Comparative genomics of pyrophilous fungi reveals a link between fire events and developmental genes.</title>
        <authorList>
            <consortium name="DOE Joint Genome Institute"/>
            <person name="Steindorff A.S."/>
            <person name="Carver A."/>
            <person name="Calhoun S."/>
            <person name="Stillman K."/>
            <person name="Liu H."/>
            <person name="Lipzen A."/>
            <person name="Pangilinan J."/>
            <person name="Labutti K."/>
            <person name="Bruns T.D."/>
            <person name="Grigoriev I.V."/>
        </authorList>
    </citation>
    <scope>NUCLEOTIDE SEQUENCE [LARGE SCALE GENOMIC DNA]</scope>
    <source>
        <strain evidence="2 3">CBS 144469</strain>
    </source>
</reference>
<accession>A0A8H6HSC5</accession>
<dbReference type="OrthoDB" id="9991317at2759"/>
<protein>
    <submittedName>
        <fullName evidence="2">CHAT domain-containing protein</fullName>
    </submittedName>
</protein>
<evidence type="ECO:0000313" key="2">
    <source>
        <dbReference type="EMBL" id="KAF6751900.1"/>
    </source>
</evidence>
<organism evidence="2 3">
    <name type="scientific">Ephemerocybe angulata</name>
    <dbReference type="NCBI Taxonomy" id="980116"/>
    <lineage>
        <taxon>Eukaryota</taxon>
        <taxon>Fungi</taxon>
        <taxon>Dikarya</taxon>
        <taxon>Basidiomycota</taxon>
        <taxon>Agaricomycotina</taxon>
        <taxon>Agaricomycetes</taxon>
        <taxon>Agaricomycetidae</taxon>
        <taxon>Agaricales</taxon>
        <taxon>Agaricineae</taxon>
        <taxon>Psathyrellaceae</taxon>
        <taxon>Ephemerocybe</taxon>
    </lineage>
</organism>
<feature type="domain" description="CHAT" evidence="1">
    <location>
        <begin position="208"/>
        <end position="476"/>
    </location>
</feature>
<dbReference type="Proteomes" id="UP000521943">
    <property type="component" value="Unassembled WGS sequence"/>
</dbReference>
<proteinExistence type="predicted"/>
<dbReference type="InterPro" id="IPR024983">
    <property type="entry name" value="CHAT_dom"/>
</dbReference>
<name>A0A8H6HSC5_9AGAR</name>
<dbReference type="AlphaFoldDB" id="A0A8H6HSC5"/>
<gene>
    <name evidence="2" type="ORF">DFP72DRAFT_1171990</name>
</gene>